<accession>A0AAD4LCJ6</accession>
<dbReference type="AlphaFoldDB" id="A0AAD4LCJ6"/>
<organism evidence="2 3">
    <name type="scientific">Lactarius akahatsu</name>
    <dbReference type="NCBI Taxonomy" id="416441"/>
    <lineage>
        <taxon>Eukaryota</taxon>
        <taxon>Fungi</taxon>
        <taxon>Dikarya</taxon>
        <taxon>Basidiomycota</taxon>
        <taxon>Agaricomycotina</taxon>
        <taxon>Agaricomycetes</taxon>
        <taxon>Russulales</taxon>
        <taxon>Russulaceae</taxon>
        <taxon>Lactarius</taxon>
    </lineage>
</organism>
<dbReference type="Proteomes" id="UP001201163">
    <property type="component" value="Unassembled WGS sequence"/>
</dbReference>
<evidence type="ECO:0000256" key="1">
    <source>
        <dbReference type="SAM" id="MobiDB-lite"/>
    </source>
</evidence>
<keyword evidence="3" id="KW-1185">Reference proteome</keyword>
<gene>
    <name evidence="2" type="ORF">EDB92DRAFT_1948974</name>
</gene>
<feature type="region of interest" description="Disordered" evidence="1">
    <location>
        <begin position="42"/>
        <end position="149"/>
    </location>
</feature>
<evidence type="ECO:0000313" key="2">
    <source>
        <dbReference type="EMBL" id="KAH8986692.1"/>
    </source>
</evidence>
<dbReference type="EMBL" id="JAKELL010000052">
    <property type="protein sequence ID" value="KAH8986692.1"/>
    <property type="molecule type" value="Genomic_DNA"/>
</dbReference>
<name>A0AAD4LCJ6_9AGAM</name>
<proteinExistence type="predicted"/>
<protein>
    <submittedName>
        <fullName evidence="2">Uncharacterized protein</fullName>
    </submittedName>
</protein>
<comment type="caution">
    <text evidence="2">The sequence shown here is derived from an EMBL/GenBank/DDBJ whole genome shotgun (WGS) entry which is preliminary data.</text>
</comment>
<evidence type="ECO:0000313" key="3">
    <source>
        <dbReference type="Proteomes" id="UP001201163"/>
    </source>
</evidence>
<sequence>MAGPSPATYRPEHPQRHPQLEDCLERRHFLSAPSLCFSAPCFSSQPTRSDPSRGPALPLFLHPRRGTQRPKGPPRCCRPHPLSYLQRQARLPRSQVRRGRPPRCPGREGTLRRSVSSEAPRGRRGRSRRRRRPLSPPDKKRAASSCPQTAAPRFPASICVNSTLGLFCGLTFSQLWYTASGTVNIPGAPVAISYSPADPYCRFMLDMPGLLSRYSRLHRHRSTVHVRLIRSLYPEDVANIVSYTGAVRAPPTISYRFCNLSSLKEQNYSAESTLSLGSSRPDISKAHPEHIACSKATPWATYANLPPVGQLRLASPATVNFTVGLLSAVAKLFPSTLTQQEPGGRSVAQALDTFTQATHGALRSPGKTRRVGGLWIMSDDAATVAAKGFRFTIHVASNSFYMLIFQQRRRIRMGQHLRPTRAPHRRASATCATLVLGALTEQSDPQNLNSIVWPRPATSTEVS</sequence>
<feature type="compositionally biased region" description="Basic residues" evidence="1">
    <location>
        <begin position="122"/>
        <end position="133"/>
    </location>
</feature>
<reference evidence="2" key="1">
    <citation type="submission" date="2022-01" db="EMBL/GenBank/DDBJ databases">
        <title>Comparative genomics reveals a dynamic genome evolution in the ectomycorrhizal milk-cap (Lactarius) mushrooms.</title>
        <authorList>
            <consortium name="DOE Joint Genome Institute"/>
            <person name="Lebreton A."/>
            <person name="Tang N."/>
            <person name="Kuo A."/>
            <person name="LaButti K."/>
            <person name="Drula E."/>
            <person name="Barry K."/>
            <person name="Clum A."/>
            <person name="Lipzen A."/>
            <person name="Mousain D."/>
            <person name="Ng V."/>
            <person name="Wang R."/>
            <person name="Wang X."/>
            <person name="Dai Y."/>
            <person name="Henrissat B."/>
            <person name="Grigoriev I.V."/>
            <person name="Guerin-Laguette A."/>
            <person name="Yu F."/>
            <person name="Martin F.M."/>
        </authorList>
    </citation>
    <scope>NUCLEOTIDE SEQUENCE</scope>
    <source>
        <strain evidence="2">QP</strain>
    </source>
</reference>